<dbReference type="Gene3D" id="1.10.40.30">
    <property type="entry name" value="Fumarase/aspartase (C-terminal domain)"/>
    <property type="match status" value="1"/>
</dbReference>
<keyword evidence="3 6" id="KW-0055">Arginine biosynthesis</keyword>
<dbReference type="Pfam" id="PF00206">
    <property type="entry name" value="Lyase_1"/>
    <property type="match status" value="1"/>
</dbReference>
<evidence type="ECO:0000256" key="4">
    <source>
        <dbReference type="ARBA" id="ARBA00022605"/>
    </source>
</evidence>
<gene>
    <name evidence="6" type="primary">argH</name>
    <name evidence="9" type="ORF">SAMN05421790_11236</name>
</gene>
<evidence type="ECO:0000259" key="8">
    <source>
        <dbReference type="Pfam" id="PF14698"/>
    </source>
</evidence>
<dbReference type="Gene3D" id="1.20.200.10">
    <property type="entry name" value="Fumarase/aspartase (Central domain)"/>
    <property type="match status" value="1"/>
</dbReference>
<dbReference type="InterPro" id="IPR022761">
    <property type="entry name" value="Fumarate_lyase_N"/>
</dbReference>
<dbReference type="PANTHER" id="PTHR43814:SF1">
    <property type="entry name" value="ARGININOSUCCINATE LYASE"/>
    <property type="match status" value="1"/>
</dbReference>
<feature type="domain" description="Argininosuccinate lyase C-terminal" evidence="8">
    <location>
        <begin position="372"/>
        <end position="409"/>
    </location>
</feature>
<dbReference type="GO" id="GO:0005829">
    <property type="term" value="C:cytosol"/>
    <property type="evidence" value="ECO:0007669"/>
    <property type="project" value="TreeGrafter"/>
</dbReference>
<protein>
    <recommendedName>
        <fullName evidence="2 6">Argininosuccinate lyase</fullName>
        <shortName evidence="6">ASAL</shortName>
        <ecNumber evidence="2 6">4.3.2.1</ecNumber>
    </recommendedName>
    <alternativeName>
        <fullName evidence="6">Arginosuccinase</fullName>
    </alternativeName>
</protein>
<dbReference type="NCBIfam" id="TIGR00838">
    <property type="entry name" value="argH"/>
    <property type="match status" value="1"/>
</dbReference>
<evidence type="ECO:0000256" key="5">
    <source>
        <dbReference type="ARBA" id="ARBA00023239"/>
    </source>
</evidence>
<dbReference type="EMBL" id="FTOD01000012">
    <property type="protein sequence ID" value="SIT08708.1"/>
    <property type="molecule type" value="Genomic_DNA"/>
</dbReference>
<evidence type="ECO:0000256" key="1">
    <source>
        <dbReference type="ARBA" id="ARBA00004941"/>
    </source>
</evidence>
<evidence type="ECO:0000313" key="10">
    <source>
        <dbReference type="Proteomes" id="UP000186795"/>
    </source>
</evidence>
<keyword evidence="5 6" id="KW-0456">Lyase</keyword>
<dbReference type="InterPro" id="IPR024083">
    <property type="entry name" value="Fumarase/histidase_N"/>
</dbReference>
<dbReference type="PANTHER" id="PTHR43814">
    <property type="entry name" value="ARGININOSUCCINATE LYASE"/>
    <property type="match status" value="1"/>
</dbReference>
<dbReference type="Pfam" id="PF14698">
    <property type="entry name" value="ASL_C2"/>
    <property type="match status" value="1"/>
</dbReference>
<dbReference type="InterPro" id="IPR000362">
    <property type="entry name" value="Fumarate_lyase_fam"/>
</dbReference>
<dbReference type="CDD" id="cd01359">
    <property type="entry name" value="Argininosuccinate_lyase"/>
    <property type="match status" value="1"/>
</dbReference>
<organism evidence="9 10">
    <name type="scientific">Kroppenstedtia eburnea</name>
    <dbReference type="NCBI Taxonomy" id="714067"/>
    <lineage>
        <taxon>Bacteria</taxon>
        <taxon>Bacillati</taxon>
        <taxon>Bacillota</taxon>
        <taxon>Bacilli</taxon>
        <taxon>Bacillales</taxon>
        <taxon>Thermoactinomycetaceae</taxon>
        <taxon>Kroppenstedtia</taxon>
    </lineage>
</organism>
<proteinExistence type="inferred from homology"/>
<dbReference type="PRINTS" id="PR00145">
    <property type="entry name" value="ARGSUCLYASE"/>
</dbReference>
<dbReference type="InterPro" id="IPR009049">
    <property type="entry name" value="Argininosuccinate_lyase"/>
</dbReference>
<accession>A0A1N7PDS0</accession>
<dbReference type="Proteomes" id="UP000186795">
    <property type="component" value="Unassembled WGS sequence"/>
</dbReference>
<evidence type="ECO:0000313" key="9">
    <source>
        <dbReference type="EMBL" id="SIT08708.1"/>
    </source>
</evidence>
<evidence type="ECO:0000256" key="3">
    <source>
        <dbReference type="ARBA" id="ARBA00022571"/>
    </source>
</evidence>
<reference evidence="10" key="1">
    <citation type="submission" date="2017-01" db="EMBL/GenBank/DDBJ databases">
        <authorList>
            <person name="Varghese N."/>
            <person name="Submissions S."/>
        </authorList>
    </citation>
    <scope>NUCLEOTIDE SEQUENCE [LARGE SCALE GENOMIC DNA]</scope>
    <source>
        <strain evidence="10">DSM 45196</strain>
    </source>
</reference>
<dbReference type="GO" id="GO:0004056">
    <property type="term" value="F:argininosuccinate lyase activity"/>
    <property type="evidence" value="ECO:0007669"/>
    <property type="project" value="UniProtKB-UniRule"/>
</dbReference>
<dbReference type="PRINTS" id="PR00149">
    <property type="entry name" value="FUMRATELYASE"/>
</dbReference>
<keyword evidence="10" id="KW-1185">Reference proteome</keyword>
<dbReference type="EC" id="4.3.2.1" evidence="2 6"/>
<name>A0A1N7PDS0_9BACL</name>
<dbReference type="GO" id="GO:0042450">
    <property type="term" value="P:L-arginine biosynthetic process via ornithine"/>
    <property type="evidence" value="ECO:0007669"/>
    <property type="project" value="UniProtKB-UniRule"/>
</dbReference>
<dbReference type="InterPro" id="IPR008948">
    <property type="entry name" value="L-Aspartase-like"/>
</dbReference>
<comment type="catalytic activity">
    <reaction evidence="6">
        <text>2-(N(omega)-L-arginino)succinate = fumarate + L-arginine</text>
        <dbReference type="Rhea" id="RHEA:24020"/>
        <dbReference type="ChEBI" id="CHEBI:29806"/>
        <dbReference type="ChEBI" id="CHEBI:32682"/>
        <dbReference type="ChEBI" id="CHEBI:57472"/>
        <dbReference type="EC" id="4.3.2.1"/>
    </reaction>
</comment>
<dbReference type="SUPFAM" id="SSF48557">
    <property type="entry name" value="L-aspartase-like"/>
    <property type="match status" value="1"/>
</dbReference>
<dbReference type="InterPro" id="IPR029419">
    <property type="entry name" value="Arg_succ_lyase_C"/>
</dbReference>
<comment type="pathway">
    <text evidence="1 6">Amino-acid biosynthesis; L-arginine biosynthesis; L-arginine from L-ornithine and carbamoyl phosphate: step 3/3.</text>
</comment>
<evidence type="ECO:0000259" key="7">
    <source>
        <dbReference type="Pfam" id="PF00206"/>
    </source>
</evidence>
<comment type="subcellular location">
    <subcellularLocation>
        <location evidence="6">Cytoplasm</location>
    </subcellularLocation>
</comment>
<dbReference type="OrthoDB" id="9769623at2"/>
<comment type="similarity">
    <text evidence="6">Belongs to the lyase 1 family. Argininosuccinate lyase subfamily.</text>
</comment>
<dbReference type="RefSeq" id="WP_040387466.1">
    <property type="nucleotide sequence ID" value="NZ_CP048103.1"/>
</dbReference>
<feature type="domain" description="Fumarate lyase N-terminal" evidence="7">
    <location>
        <begin position="52"/>
        <end position="304"/>
    </location>
</feature>
<sequence>MGTREEIRKRDGTVFPGKIYVDCLLKPVFNDQRDHLFQAQFQIHRAHVLMLCDQGILSEREAAEILRGVETLAGIDPSRLRYDPRYEDLFFMVEGLLAEEIGEEAAGNMHIARSRNDMGVAMYRLVLREQLLELIGRVQGLREALLEVGEEHLETVMPAHTHTQPAQPTTLGHYLLAVHDVTERDTRRLWSAYRTVNRSPLGAAALTTTGFNICRESVKAFLGFDELVENSYDAIAGADYLLETATALILLMTDAGRWVQDLLQFCTREFNLLRVADPYVQISSIMPQKRNPVSVEHSRSLAGSAIADAQAVCTMIHNTPFGDIVDTEDDLQPHLYRAIDKSNRVLELMTAVISTMEVNQAEMRRRAGEGLITVTELADTLVRERGLSFRRAHRIASRVARRAFREQRDRIEPEWLREAAEEITGEGMNFPEGKLAEISDPLHFIEVRRCPGGPHPRETRRMLKDRKERLHADRREWSRRSEVIRSAGDHLQARVRQLLSQNR</sequence>
<evidence type="ECO:0000256" key="6">
    <source>
        <dbReference type="HAMAP-Rule" id="MF_00006"/>
    </source>
</evidence>
<dbReference type="AlphaFoldDB" id="A0A1N7PDS0"/>
<evidence type="ECO:0000256" key="2">
    <source>
        <dbReference type="ARBA" id="ARBA00012338"/>
    </source>
</evidence>
<dbReference type="HAMAP" id="MF_00006">
    <property type="entry name" value="Arg_succ_lyase"/>
    <property type="match status" value="1"/>
</dbReference>
<dbReference type="UniPathway" id="UPA00068">
    <property type="reaction ID" value="UER00114"/>
</dbReference>
<keyword evidence="6" id="KW-0963">Cytoplasm</keyword>
<dbReference type="Gene3D" id="1.10.275.10">
    <property type="entry name" value="Fumarase/aspartase (N-terminal domain)"/>
    <property type="match status" value="1"/>
</dbReference>
<keyword evidence="4 6" id="KW-0028">Amino-acid biosynthesis</keyword>